<reference evidence="1 2" key="1">
    <citation type="submission" date="2017-07" db="EMBL/GenBank/DDBJ databases">
        <title>Leptospira spp. isolated from tropical soils.</title>
        <authorList>
            <person name="Thibeaux R."/>
            <person name="Iraola G."/>
            <person name="Ferres I."/>
            <person name="Bierque E."/>
            <person name="Girault D."/>
            <person name="Soupe-Gilbert M.-E."/>
            <person name="Picardeau M."/>
            <person name="Goarant C."/>
        </authorList>
    </citation>
    <scope>NUCLEOTIDE SEQUENCE [LARGE SCALE GENOMIC DNA]</scope>
    <source>
        <strain evidence="1 2">JW2-C-B1</strain>
    </source>
</reference>
<accession>A0ABX4N788</accession>
<dbReference type="Proteomes" id="UP000231919">
    <property type="component" value="Unassembled WGS sequence"/>
</dbReference>
<protein>
    <submittedName>
        <fullName evidence="1">Uncharacterized protein</fullName>
    </submittedName>
</protein>
<evidence type="ECO:0000313" key="2">
    <source>
        <dbReference type="Proteomes" id="UP000231919"/>
    </source>
</evidence>
<comment type="caution">
    <text evidence="1">The sequence shown here is derived from an EMBL/GenBank/DDBJ whole genome shotgun (WGS) entry which is preliminary data.</text>
</comment>
<name>A0ABX4N788_9LEPT</name>
<dbReference type="EMBL" id="NPDP01000033">
    <property type="protein sequence ID" value="PJZ28786.1"/>
    <property type="molecule type" value="Genomic_DNA"/>
</dbReference>
<gene>
    <name evidence="1" type="ORF">CH378_16100</name>
</gene>
<keyword evidence="2" id="KW-1185">Reference proteome</keyword>
<organism evidence="1 2">
    <name type="scientific">Leptospira kmetyi</name>
    <dbReference type="NCBI Taxonomy" id="408139"/>
    <lineage>
        <taxon>Bacteria</taxon>
        <taxon>Pseudomonadati</taxon>
        <taxon>Spirochaetota</taxon>
        <taxon>Spirochaetia</taxon>
        <taxon>Leptospirales</taxon>
        <taxon>Leptospiraceae</taxon>
        <taxon>Leptospira</taxon>
    </lineage>
</organism>
<proteinExistence type="predicted"/>
<sequence length="64" mass="7581">MSIKKELANPSFCKKRKLIPLEDSDTFFFIDKDGELLYMDRRDAIRYMDSIRSQKNQTNFNDAA</sequence>
<evidence type="ECO:0000313" key="1">
    <source>
        <dbReference type="EMBL" id="PJZ28786.1"/>
    </source>
</evidence>